<dbReference type="Pfam" id="PF13376">
    <property type="entry name" value="OmdA"/>
    <property type="match status" value="1"/>
</dbReference>
<dbReference type="AlphaFoldDB" id="A0A9X4AR29"/>
<dbReference type="Proteomes" id="UP001151081">
    <property type="component" value="Unassembled WGS sequence"/>
</dbReference>
<feature type="region of interest" description="Disordered" evidence="1">
    <location>
        <begin position="1"/>
        <end position="21"/>
    </location>
</feature>
<evidence type="ECO:0000256" key="1">
    <source>
        <dbReference type="SAM" id="MobiDB-lite"/>
    </source>
</evidence>
<sequence>MKKTETIKTTKTTTSKKTAAKATPAGDVPIVAFEHPRAWSTWLASNHASSRGVWLKLAKKASGVASVTYPEAVDVALVWGWIDGQKRSFDEAAWLQKFTPRSPKSIWSKINREKALALIASGEMQPPGLAEVERAKQDGRWDEAYDSPSRATVPPDLSDAFAKNPRAAAFFATLNATNRYAVLFRIQTAKKPETRQKRITQFVEMLAKQEKLYP</sequence>
<reference evidence="2 3" key="1">
    <citation type="submission" date="2021-04" db="EMBL/GenBank/DDBJ databases">
        <title>Genome analysis of Polyangium sp.</title>
        <authorList>
            <person name="Li Y."/>
            <person name="Wang J."/>
        </authorList>
    </citation>
    <scope>NUCLEOTIDE SEQUENCE [LARGE SCALE GENOMIC DNA]</scope>
    <source>
        <strain evidence="2 3">SDU14</strain>
    </source>
</reference>
<dbReference type="RefSeq" id="WP_272420351.1">
    <property type="nucleotide sequence ID" value="NZ_JAGTJJ010000005.1"/>
</dbReference>
<proteinExistence type="predicted"/>
<organism evidence="2 3">
    <name type="scientific">Polyangium jinanense</name>
    <dbReference type="NCBI Taxonomy" id="2829994"/>
    <lineage>
        <taxon>Bacteria</taxon>
        <taxon>Pseudomonadati</taxon>
        <taxon>Myxococcota</taxon>
        <taxon>Polyangia</taxon>
        <taxon>Polyangiales</taxon>
        <taxon>Polyangiaceae</taxon>
        <taxon>Polyangium</taxon>
    </lineage>
</organism>
<gene>
    <name evidence="2" type="ORF">KEG57_14305</name>
</gene>
<feature type="compositionally biased region" description="Low complexity" evidence="1">
    <location>
        <begin position="9"/>
        <end position="21"/>
    </location>
</feature>
<comment type="caution">
    <text evidence="2">The sequence shown here is derived from an EMBL/GenBank/DDBJ whole genome shotgun (WGS) entry which is preliminary data.</text>
</comment>
<accession>A0A9X4AR29</accession>
<evidence type="ECO:0000313" key="3">
    <source>
        <dbReference type="Proteomes" id="UP001151081"/>
    </source>
</evidence>
<dbReference type="EMBL" id="JAGTJJ010000005">
    <property type="protein sequence ID" value="MDC3981683.1"/>
    <property type="molecule type" value="Genomic_DNA"/>
</dbReference>
<evidence type="ECO:0000313" key="2">
    <source>
        <dbReference type="EMBL" id="MDC3981683.1"/>
    </source>
</evidence>
<name>A0A9X4AR29_9BACT</name>
<protein>
    <submittedName>
        <fullName evidence="2">YdeI/OmpD-associated family protein</fullName>
    </submittedName>
</protein>
<keyword evidence="3" id="KW-1185">Reference proteome</keyword>